<sequence length="137" mass="14704">MAMAGAVKCRKGAAESTAISAGLHCSPQPPYLCRVASPGPTPWVRWSLGLDKQFADIFLVYSQLGLLPAHAGMELRPPPCAGFVGGVIAWPQRFNPHWAFRCMGRARCPWAKDRACHRLEEAGLPLVAVLSGIPGSI</sequence>
<name>A0AAV7TC09_PLEWA</name>
<evidence type="ECO:0000313" key="1">
    <source>
        <dbReference type="EMBL" id="KAJ1173945.1"/>
    </source>
</evidence>
<dbReference type="AlphaFoldDB" id="A0AAV7TC09"/>
<proteinExistence type="predicted"/>
<reference evidence="1" key="1">
    <citation type="journal article" date="2022" name="bioRxiv">
        <title>Sequencing and chromosome-scale assembly of the giantPleurodeles waltlgenome.</title>
        <authorList>
            <person name="Brown T."/>
            <person name="Elewa A."/>
            <person name="Iarovenko S."/>
            <person name="Subramanian E."/>
            <person name="Araus A.J."/>
            <person name="Petzold A."/>
            <person name="Susuki M."/>
            <person name="Suzuki K.-i.T."/>
            <person name="Hayashi T."/>
            <person name="Toyoda A."/>
            <person name="Oliveira C."/>
            <person name="Osipova E."/>
            <person name="Leigh N.D."/>
            <person name="Simon A."/>
            <person name="Yun M.H."/>
        </authorList>
    </citation>
    <scope>NUCLEOTIDE SEQUENCE</scope>
    <source>
        <strain evidence="1">20211129_DDA</strain>
        <tissue evidence="1">Liver</tissue>
    </source>
</reference>
<comment type="caution">
    <text evidence="1">The sequence shown here is derived from an EMBL/GenBank/DDBJ whole genome shotgun (WGS) entry which is preliminary data.</text>
</comment>
<accession>A0AAV7TC09</accession>
<keyword evidence="2" id="KW-1185">Reference proteome</keyword>
<dbReference type="Proteomes" id="UP001066276">
    <property type="component" value="Chromosome 4_1"/>
</dbReference>
<protein>
    <submittedName>
        <fullName evidence="1">Uncharacterized protein</fullName>
    </submittedName>
</protein>
<organism evidence="1 2">
    <name type="scientific">Pleurodeles waltl</name>
    <name type="common">Iberian ribbed newt</name>
    <dbReference type="NCBI Taxonomy" id="8319"/>
    <lineage>
        <taxon>Eukaryota</taxon>
        <taxon>Metazoa</taxon>
        <taxon>Chordata</taxon>
        <taxon>Craniata</taxon>
        <taxon>Vertebrata</taxon>
        <taxon>Euteleostomi</taxon>
        <taxon>Amphibia</taxon>
        <taxon>Batrachia</taxon>
        <taxon>Caudata</taxon>
        <taxon>Salamandroidea</taxon>
        <taxon>Salamandridae</taxon>
        <taxon>Pleurodelinae</taxon>
        <taxon>Pleurodeles</taxon>
    </lineage>
</organism>
<gene>
    <name evidence="1" type="ORF">NDU88_005769</name>
</gene>
<dbReference type="EMBL" id="JANPWB010000007">
    <property type="protein sequence ID" value="KAJ1173945.1"/>
    <property type="molecule type" value="Genomic_DNA"/>
</dbReference>
<evidence type="ECO:0000313" key="2">
    <source>
        <dbReference type="Proteomes" id="UP001066276"/>
    </source>
</evidence>